<dbReference type="SUPFAM" id="SSF53448">
    <property type="entry name" value="Nucleotide-diphospho-sugar transferases"/>
    <property type="match status" value="1"/>
</dbReference>
<dbReference type="Pfam" id="PF00535">
    <property type="entry name" value="Glycos_transf_2"/>
    <property type="match status" value="1"/>
</dbReference>
<dbReference type="InterPro" id="IPR001173">
    <property type="entry name" value="Glyco_trans_2-like"/>
</dbReference>
<evidence type="ECO:0000259" key="1">
    <source>
        <dbReference type="Pfam" id="PF00535"/>
    </source>
</evidence>
<sequence length="332" mass="37799">MPYFSIIIPVYNVADYLSQCVDSVLNQTYRDFEIILVNDCSTDNSLPICEEYSAKEQNIRLIDLSKNLGSSVARNTGVDNSKGQYLIFLDSDDFWDSSDALQNIATKLKSNSADLLLFHSKDYLCSTGKVIEPQSLYSSVLSSPTDNLNFIRSSIDSGLFPGAAWVTVVKSSLLKKCSIHFSQGRRAEDIDWLFEVISVSEKIDYVDDVFHVYRKFRNGSITMTPNLKHLQDLLWVIEKWKTKTISEKLFKNADTHILKYLAYHLAISILMYSQLSSTEKMSVKPDILKLLDLLSFGSLKYTASYNLIRVIGLNNFSRLLQLIYLLKKKLIS</sequence>
<dbReference type="InterPro" id="IPR029044">
    <property type="entry name" value="Nucleotide-diphossugar_trans"/>
</dbReference>
<proteinExistence type="predicted"/>
<keyword evidence="3" id="KW-1185">Reference proteome</keyword>
<evidence type="ECO:0000313" key="2">
    <source>
        <dbReference type="EMBL" id="MBO1926319.1"/>
    </source>
</evidence>
<dbReference type="Gene3D" id="3.90.550.10">
    <property type="entry name" value="Spore Coat Polysaccharide Biosynthesis Protein SpsA, Chain A"/>
    <property type="match status" value="1"/>
</dbReference>
<feature type="domain" description="Glycosyltransferase 2-like" evidence="1">
    <location>
        <begin position="5"/>
        <end position="127"/>
    </location>
</feature>
<protein>
    <submittedName>
        <fullName evidence="2">Glycosyltransferase</fullName>
    </submittedName>
</protein>
<name>A0ABS3Q2Z5_9GAMM</name>
<dbReference type="EMBL" id="JAGETV010000002">
    <property type="protein sequence ID" value="MBO1926319.1"/>
    <property type="molecule type" value="Genomic_DNA"/>
</dbReference>
<comment type="caution">
    <text evidence="2">The sequence shown here is derived from an EMBL/GenBank/DDBJ whole genome shotgun (WGS) entry which is preliminary data.</text>
</comment>
<accession>A0ABS3Q2Z5</accession>
<dbReference type="Proteomes" id="UP000664835">
    <property type="component" value="Unassembled WGS sequence"/>
</dbReference>
<dbReference type="PANTHER" id="PTHR22916">
    <property type="entry name" value="GLYCOSYLTRANSFERASE"/>
    <property type="match status" value="1"/>
</dbReference>
<evidence type="ECO:0000313" key="3">
    <source>
        <dbReference type="Proteomes" id="UP000664835"/>
    </source>
</evidence>
<organism evidence="2 3">
    <name type="scientific">Thiomicrorhabdus marina</name>
    <dbReference type="NCBI Taxonomy" id="2818442"/>
    <lineage>
        <taxon>Bacteria</taxon>
        <taxon>Pseudomonadati</taxon>
        <taxon>Pseudomonadota</taxon>
        <taxon>Gammaproteobacteria</taxon>
        <taxon>Thiotrichales</taxon>
        <taxon>Piscirickettsiaceae</taxon>
        <taxon>Thiomicrorhabdus</taxon>
    </lineage>
</organism>
<dbReference type="RefSeq" id="WP_208147091.1">
    <property type="nucleotide sequence ID" value="NZ_JAGETV010000002.1"/>
</dbReference>
<reference evidence="2 3" key="1">
    <citation type="submission" date="2021-03" db="EMBL/GenBank/DDBJ databases">
        <title>Thiomicrorhabdus sp.nov.,novel sulfur-oxidizing bacteria isolated from coastal sediment.</title>
        <authorList>
            <person name="Liu X."/>
        </authorList>
    </citation>
    <scope>NUCLEOTIDE SEQUENCE [LARGE SCALE GENOMIC DNA]</scope>
    <source>
        <strain evidence="2 3">6S2-11</strain>
    </source>
</reference>
<dbReference type="CDD" id="cd00761">
    <property type="entry name" value="Glyco_tranf_GTA_type"/>
    <property type="match status" value="1"/>
</dbReference>
<dbReference type="PANTHER" id="PTHR22916:SF3">
    <property type="entry name" value="UDP-GLCNAC:BETAGAL BETA-1,3-N-ACETYLGLUCOSAMINYLTRANSFERASE-LIKE PROTEIN 1"/>
    <property type="match status" value="1"/>
</dbReference>
<gene>
    <name evidence="2" type="ORF">J3998_01910</name>
</gene>